<dbReference type="EMBL" id="SJKD01000019">
    <property type="protein sequence ID" value="TCC33889.1"/>
    <property type="molecule type" value="Genomic_DNA"/>
</dbReference>
<gene>
    <name evidence="2" type="ORF">E0H75_42285</name>
</gene>
<protein>
    <submittedName>
        <fullName evidence="2">Uncharacterized protein</fullName>
    </submittedName>
</protein>
<dbReference type="AlphaFoldDB" id="A0A4R0IM09"/>
<reference evidence="2 3" key="1">
    <citation type="submission" date="2019-02" db="EMBL/GenBank/DDBJ databases">
        <title>Kribbella capetownensis sp. nov. and Kribbella speibonae sp. nov., isolated from soil.</title>
        <authorList>
            <person name="Curtis S.M."/>
            <person name="Norton I."/>
            <person name="Everest G.J."/>
            <person name="Meyers P.R."/>
        </authorList>
    </citation>
    <scope>NUCLEOTIDE SEQUENCE [LARGE SCALE GENOMIC DNA]</scope>
    <source>
        <strain evidence="2 3">YM53</strain>
    </source>
</reference>
<dbReference type="Proteomes" id="UP000293342">
    <property type="component" value="Unassembled WGS sequence"/>
</dbReference>
<proteinExistence type="predicted"/>
<comment type="caution">
    <text evidence="2">The sequence shown here is derived from an EMBL/GenBank/DDBJ whole genome shotgun (WGS) entry which is preliminary data.</text>
</comment>
<evidence type="ECO:0000256" key="1">
    <source>
        <dbReference type="SAM" id="MobiDB-lite"/>
    </source>
</evidence>
<keyword evidence="3" id="KW-1185">Reference proteome</keyword>
<sequence length="339" mass="37922">MTKNISAIDEQARPPSGAAGGAGEDSFAELLAAATPRNWDNYGGAPESAHARLDEALRQRRAFDREDNYGGDVDDALVQLIDRASACTEPSHGRTPSRPTWIIHDTSDNWVVDRAGDAVIYLHYLPEWRSRELVSFVEYSDPITANAVVADLLEENLFATIRPDIARMLVHLAFEPHRRMPPAFLRACTQAMETVDFFGETSSWDRSAREDRTTCISESRFVPLVSRSWLTLVLAKDEGDPWASFIRDLGSCQNVERRALERRPQCRELTTGHSQPQDRSAAGSVNRRGSAPLPGHQMRRGHLVRIRKRITRHLRRALDMVAVTLTAMALTTAALLIDE</sequence>
<evidence type="ECO:0000313" key="2">
    <source>
        <dbReference type="EMBL" id="TCC33889.1"/>
    </source>
</evidence>
<feature type="region of interest" description="Disordered" evidence="1">
    <location>
        <begin position="1"/>
        <end position="24"/>
    </location>
</feature>
<dbReference type="RefSeq" id="WP_131519376.1">
    <property type="nucleotide sequence ID" value="NZ_SJKD01000019.1"/>
</dbReference>
<evidence type="ECO:0000313" key="3">
    <source>
        <dbReference type="Proteomes" id="UP000293342"/>
    </source>
</evidence>
<name>A0A4R0IM09_9ACTN</name>
<accession>A0A4R0IM09</accession>
<feature type="region of interest" description="Disordered" evidence="1">
    <location>
        <begin position="263"/>
        <end position="298"/>
    </location>
</feature>
<organism evidence="2 3">
    <name type="scientific">Kribbella capetownensis</name>
    <dbReference type="NCBI Taxonomy" id="1572659"/>
    <lineage>
        <taxon>Bacteria</taxon>
        <taxon>Bacillati</taxon>
        <taxon>Actinomycetota</taxon>
        <taxon>Actinomycetes</taxon>
        <taxon>Propionibacteriales</taxon>
        <taxon>Kribbellaceae</taxon>
        <taxon>Kribbella</taxon>
    </lineage>
</organism>